<comment type="function">
    <text evidence="8">One of the primary rRNA binding proteins, it binds directly to 16S rRNA central domain where it helps coordinate assembly of the platform of the 30S subunit.</text>
</comment>
<dbReference type="PROSITE" id="PS00053">
    <property type="entry name" value="RIBOSOMAL_S8"/>
    <property type="match status" value="1"/>
</dbReference>
<evidence type="ECO:0000256" key="6">
    <source>
        <dbReference type="ARBA" id="ARBA00035258"/>
    </source>
</evidence>
<sequence>MSMTDPIADMLTRIRNAQSTRKQTVDMPVSKIKIEVAKILKSEGYISDYKISDGVKAILTLELKYYLSKPVISEIKRISRPGLRIYKDKDSLPSVLNGLGIAIISTSKGLMTDHVARTHGHGGEVLCVVS</sequence>
<evidence type="ECO:0000256" key="3">
    <source>
        <dbReference type="ARBA" id="ARBA00022884"/>
    </source>
</evidence>
<dbReference type="EMBL" id="CP018889">
    <property type="protein sequence ID" value="AUI69070.1"/>
    <property type="molecule type" value="Genomic_DNA"/>
</dbReference>
<name>A0A2N9YF18_9GAMM</name>
<proteinExistence type="inferred from homology"/>
<keyword evidence="11" id="KW-1185">Reference proteome</keyword>
<organism evidence="10 11">
    <name type="scientific">Beggiatoa leptomitoformis</name>
    <dbReference type="NCBI Taxonomy" id="288004"/>
    <lineage>
        <taxon>Bacteria</taxon>
        <taxon>Pseudomonadati</taxon>
        <taxon>Pseudomonadota</taxon>
        <taxon>Gammaproteobacteria</taxon>
        <taxon>Thiotrichales</taxon>
        <taxon>Thiotrichaceae</taxon>
        <taxon>Beggiatoa</taxon>
    </lineage>
</organism>
<evidence type="ECO:0000256" key="8">
    <source>
        <dbReference type="HAMAP-Rule" id="MF_01302"/>
    </source>
</evidence>
<comment type="similarity">
    <text evidence="1 8 9">Belongs to the universal ribosomal protein uS8 family.</text>
</comment>
<dbReference type="OrthoDB" id="9802617at2"/>
<dbReference type="GO" id="GO:1990904">
    <property type="term" value="C:ribonucleoprotein complex"/>
    <property type="evidence" value="ECO:0007669"/>
    <property type="project" value="UniProtKB-KW"/>
</dbReference>
<dbReference type="HAMAP" id="MF_01302_B">
    <property type="entry name" value="Ribosomal_uS8_B"/>
    <property type="match status" value="1"/>
</dbReference>
<dbReference type="Proteomes" id="UP000234271">
    <property type="component" value="Chromosome"/>
</dbReference>
<dbReference type="GO" id="GO:0003735">
    <property type="term" value="F:structural constituent of ribosome"/>
    <property type="evidence" value="ECO:0007669"/>
    <property type="project" value="InterPro"/>
</dbReference>
<dbReference type="NCBIfam" id="NF001109">
    <property type="entry name" value="PRK00136.1"/>
    <property type="match status" value="1"/>
</dbReference>
<dbReference type="Gene3D" id="3.30.1490.10">
    <property type="match status" value="1"/>
</dbReference>
<evidence type="ECO:0000256" key="4">
    <source>
        <dbReference type="ARBA" id="ARBA00022980"/>
    </source>
</evidence>
<gene>
    <name evidence="8 10" type="primary">rpsH</name>
    <name evidence="10" type="ORF">BLE401_10400</name>
</gene>
<dbReference type="GO" id="GO:0006412">
    <property type="term" value="P:translation"/>
    <property type="evidence" value="ECO:0007669"/>
    <property type="project" value="UniProtKB-UniRule"/>
</dbReference>
<evidence type="ECO:0000313" key="11">
    <source>
        <dbReference type="Proteomes" id="UP000234271"/>
    </source>
</evidence>
<evidence type="ECO:0000256" key="7">
    <source>
        <dbReference type="ARBA" id="ARBA00046740"/>
    </source>
</evidence>
<evidence type="ECO:0000256" key="1">
    <source>
        <dbReference type="ARBA" id="ARBA00006471"/>
    </source>
</evidence>
<evidence type="ECO:0000256" key="2">
    <source>
        <dbReference type="ARBA" id="ARBA00022730"/>
    </source>
</evidence>
<dbReference type="AlphaFoldDB" id="A0A2N9YF18"/>
<dbReference type="InterPro" id="IPR047863">
    <property type="entry name" value="Ribosomal_uS8_CS"/>
</dbReference>
<protein>
    <recommendedName>
        <fullName evidence="6 8">Small ribosomal subunit protein uS8</fullName>
    </recommendedName>
</protein>
<dbReference type="STRING" id="288004.AL038_13855"/>
<dbReference type="GO" id="GO:0005737">
    <property type="term" value="C:cytoplasm"/>
    <property type="evidence" value="ECO:0007669"/>
    <property type="project" value="UniProtKB-ARBA"/>
</dbReference>
<dbReference type="FunFam" id="3.30.1370.30:FF:000002">
    <property type="entry name" value="30S ribosomal protein S8"/>
    <property type="match status" value="1"/>
</dbReference>
<dbReference type="Gene3D" id="3.30.1370.30">
    <property type="match status" value="1"/>
</dbReference>
<dbReference type="GO" id="GO:0005840">
    <property type="term" value="C:ribosome"/>
    <property type="evidence" value="ECO:0007669"/>
    <property type="project" value="UniProtKB-KW"/>
</dbReference>
<reference evidence="11" key="1">
    <citation type="submission" date="2016-12" db="EMBL/GenBank/DDBJ databases">
        <title>Complete Genome Sequence of Beggiatoa leptomitiformis D-401.</title>
        <authorList>
            <person name="Fomenkov A."/>
            <person name="Vincze T."/>
            <person name="Grabovich M."/>
            <person name="Anton B.P."/>
            <person name="Dubinina G."/>
            <person name="Orlova M."/>
            <person name="Belousova E."/>
            <person name="Roberts R.J."/>
        </authorList>
    </citation>
    <scope>NUCLEOTIDE SEQUENCE [LARGE SCALE GENOMIC DNA]</scope>
    <source>
        <strain evidence="11">D-401</strain>
    </source>
</reference>
<dbReference type="InterPro" id="IPR035987">
    <property type="entry name" value="Ribosomal_uS8_sf"/>
</dbReference>
<evidence type="ECO:0000313" key="10">
    <source>
        <dbReference type="EMBL" id="AUI69070.1"/>
    </source>
</evidence>
<evidence type="ECO:0000256" key="9">
    <source>
        <dbReference type="RuleBase" id="RU003660"/>
    </source>
</evidence>
<dbReference type="KEGG" id="blep:AL038_13855"/>
<dbReference type="InterPro" id="IPR000630">
    <property type="entry name" value="Ribosomal_uS8"/>
</dbReference>
<dbReference type="SUPFAM" id="SSF56047">
    <property type="entry name" value="Ribosomal protein S8"/>
    <property type="match status" value="1"/>
</dbReference>
<dbReference type="PANTHER" id="PTHR11758">
    <property type="entry name" value="40S RIBOSOMAL PROTEIN S15A"/>
    <property type="match status" value="1"/>
</dbReference>
<dbReference type="GO" id="GO:0019843">
    <property type="term" value="F:rRNA binding"/>
    <property type="evidence" value="ECO:0007669"/>
    <property type="project" value="UniProtKB-UniRule"/>
</dbReference>
<keyword evidence="3 8" id="KW-0694">RNA-binding</keyword>
<evidence type="ECO:0000256" key="5">
    <source>
        <dbReference type="ARBA" id="ARBA00023274"/>
    </source>
</evidence>
<comment type="subunit">
    <text evidence="7 8">Part of the 30S ribosomal subunit. Contacts proteins S5 and S12.</text>
</comment>
<dbReference type="Pfam" id="PF00410">
    <property type="entry name" value="Ribosomal_S8"/>
    <property type="match status" value="1"/>
</dbReference>
<keyword evidence="4 8" id="KW-0689">Ribosomal protein</keyword>
<accession>A0A2N9YF18</accession>
<dbReference type="RefSeq" id="WP_062153774.1">
    <property type="nucleotide sequence ID" value="NZ_CP012373.2"/>
</dbReference>
<dbReference type="FunFam" id="3.30.1490.10:FF:000001">
    <property type="entry name" value="30S ribosomal protein S8"/>
    <property type="match status" value="1"/>
</dbReference>
<keyword evidence="5 8" id="KW-0687">Ribonucleoprotein</keyword>
<keyword evidence="2 8" id="KW-0699">rRNA-binding</keyword>